<dbReference type="EMBL" id="CP011542">
    <property type="protein sequence ID" value="AKK07176.1"/>
    <property type="molecule type" value="Genomic_DNA"/>
</dbReference>
<evidence type="ECO:0000259" key="2">
    <source>
        <dbReference type="Pfam" id="PF13338"/>
    </source>
</evidence>
<feature type="domain" description="AbiEi antitoxin N-terminal" evidence="2">
    <location>
        <begin position="10"/>
        <end position="56"/>
    </location>
</feature>
<proteinExistence type="predicted"/>
<organism evidence="3 4">
    <name type="scientific">Corynebacterium mustelae</name>
    <dbReference type="NCBI Taxonomy" id="571915"/>
    <lineage>
        <taxon>Bacteria</taxon>
        <taxon>Bacillati</taxon>
        <taxon>Actinomycetota</taxon>
        <taxon>Actinomycetes</taxon>
        <taxon>Mycobacteriales</taxon>
        <taxon>Corynebacteriaceae</taxon>
        <taxon>Corynebacterium</taxon>
    </lineage>
</organism>
<evidence type="ECO:0000313" key="4">
    <source>
        <dbReference type="Proteomes" id="UP000035199"/>
    </source>
</evidence>
<dbReference type="RefSeq" id="WP_052844806.1">
    <property type="nucleotide sequence ID" value="NZ_CP011542.1"/>
</dbReference>
<accession>A0A0G3H1B5</accession>
<feature type="region of interest" description="Disordered" evidence="1">
    <location>
        <begin position="308"/>
        <end position="333"/>
    </location>
</feature>
<dbReference type="PATRIC" id="fig|571915.4.peg.3096"/>
<name>A0A0G3H1B5_9CORY</name>
<dbReference type="STRING" id="571915.CMUST_14415"/>
<dbReference type="Pfam" id="PF13338">
    <property type="entry name" value="AbiEi_4"/>
    <property type="match status" value="1"/>
</dbReference>
<dbReference type="Proteomes" id="UP000035199">
    <property type="component" value="Chromosome"/>
</dbReference>
<feature type="compositionally biased region" description="Basic and acidic residues" evidence="1">
    <location>
        <begin position="314"/>
        <end position="333"/>
    </location>
</feature>
<dbReference type="KEGG" id="cmv:CMUST_14415"/>
<dbReference type="OrthoDB" id="3356078at2"/>
<protein>
    <submittedName>
        <fullName evidence="3">Putative DUF4095 family protein</fullName>
    </submittedName>
</protein>
<reference evidence="3 4" key="1">
    <citation type="journal article" date="2015" name="Genome Announc.">
        <title>Complete Genome Sequence of the Type Strain Corynebacterium mustelae DSM 45274, Isolated from Various Tissues of a Male Ferret with Lethal Sepsis.</title>
        <authorList>
            <person name="Ruckert C."/>
            <person name="Eimer J."/>
            <person name="Winkler A."/>
            <person name="Tauch A."/>
        </authorList>
    </citation>
    <scope>NUCLEOTIDE SEQUENCE [LARGE SCALE GENOMIC DNA]</scope>
    <source>
        <strain evidence="3 4">DSM 45274</strain>
    </source>
</reference>
<sequence>MKNIEVLEALELAASDQWGIITTAQAQREGVSRLQLGRLANKGVVMRVRQGVYLLPSAQHGPFTDIRVAWVALGGDLFPDERWELEEKLVVSHESAALIHRIGDLIPAKLTFTSTTRKQTSRDDIYIYVNRGVSWADVVNVDGLPVTSVERTVADLAAKKIEFGYLATIVVDALQKEGVRSRTLSTKLDGVAGAYGFASGQELVLECQQQEETEGHRHEIEADLPPAIRQALEELAVQNSSVIRTIIEELYRQQTDSGSPSATLAELATKDVPVNTPFLDSLLKKQVDRSTKPIKSIIEESRSFAKTQRALDTFSRRSKQDSDRSSDVEKEGE</sequence>
<dbReference type="AlphaFoldDB" id="A0A0G3H1B5"/>
<keyword evidence="4" id="KW-1185">Reference proteome</keyword>
<reference evidence="4" key="2">
    <citation type="submission" date="2015-05" db="EMBL/GenBank/DDBJ databases">
        <title>Complete genome sequence of Corynebacterium mustelae DSM 45274, isolated from various tissues of a male ferret with lethal sepsis.</title>
        <authorList>
            <person name="Ruckert C."/>
            <person name="Albersmeier A."/>
            <person name="Winkler A."/>
            <person name="Tauch A."/>
        </authorList>
    </citation>
    <scope>NUCLEOTIDE SEQUENCE [LARGE SCALE GENOMIC DNA]</scope>
    <source>
        <strain evidence="4">DSM 45274</strain>
    </source>
</reference>
<gene>
    <name evidence="3" type="ORF">CMUST_14415</name>
</gene>
<dbReference type="InterPro" id="IPR025159">
    <property type="entry name" value="AbiEi_N"/>
</dbReference>
<evidence type="ECO:0000256" key="1">
    <source>
        <dbReference type="SAM" id="MobiDB-lite"/>
    </source>
</evidence>
<evidence type="ECO:0000313" key="3">
    <source>
        <dbReference type="EMBL" id="AKK07176.1"/>
    </source>
</evidence>